<feature type="region of interest" description="Disordered" evidence="6">
    <location>
        <begin position="55"/>
        <end position="75"/>
    </location>
</feature>
<dbReference type="InterPro" id="IPR006260">
    <property type="entry name" value="TonB/TolA_C"/>
</dbReference>
<dbReference type="SUPFAM" id="SSF74653">
    <property type="entry name" value="TolA/TonB C-terminal domain"/>
    <property type="match status" value="1"/>
</dbReference>
<protein>
    <recommendedName>
        <fullName evidence="9">TolA protein</fullName>
    </recommendedName>
</protein>
<dbReference type="EMBL" id="UOEA01000056">
    <property type="protein sequence ID" value="VAV83925.1"/>
    <property type="molecule type" value="Genomic_DNA"/>
</dbReference>
<dbReference type="Pfam" id="PF13103">
    <property type="entry name" value="TonB_2"/>
    <property type="match status" value="1"/>
</dbReference>
<sequence>MQSILNQQQPGLRKFITASVILHIIILFAGLFFIKTDPSRVLFAPTYTTVELVAPPSGRGSSKGKRASKRITKKTSPVKGKSKKVIIKKTAPATKTKKTGSKKVIIPDATKVKTSPPTKEIDAVSAAIAALQEKAAERAEDELIEQRIKELSEHSQSKEDVSNEVAGLREEILNSGISVDVFLDESTDGGGSGSTAGSGAGTGGRSSSLNVSQLDIAFIEYYNTVGSMIRSEWIFPGQAVPGLKAIIAIKIAPDGKLLALRIERASGNTLFDQSAVKAVEKVGDFPPLPKDLKEEFLDIGINFCPGGCK</sequence>
<evidence type="ECO:0000256" key="4">
    <source>
        <dbReference type="ARBA" id="ARBA00023136"/>
    </source>
</evidence>
<dbReference type="GO" id="GO:0016020">
    <property type="term" value="C:membrane"/>
    <property type="evidence" value="ECO:0007669"/>
    <property type="project" value="UniProtKB-SubCell"/>
</dbReference>
<reference evidence="8" key="1">
    <citation type="submission" date="2018-06" db="EMBL/GenBank/DDBJ databases">
        <authorList>
            <person name="Zhirakovskaya E."/>
        </authorList>
    </citation>
    <scope>NUCLEOTIDE SEQUENCE</scope>
</reference>
<organism evidence="8">
    <name type="scientific">hydrothermal vent metagenome</name>
    <dbReference type="NCBI Taxonomy" id="652676"/>
    <lineage>
        <taxon>unclassified sequences</taxon>
        <taxon>metagenomes</taxon>
        <taxon>ecological metagenomes</taxon>
    </lineage>
</organism>
<evidence type="ECO:0008006" key="9">
    <source>
        <dbReference type="Google" id="ProtNLM"/>
    </source>
</evidence>
<feature type="coiled-coil region" evidence="5">
    <location>
        <begin position="129"/>
        <end position="171"/>
    </location>
</feature>
<keyword evidence="3 7" id="KW-1133">Transmembrane helix</keyword>
<keyword evidence="5" id="KW-0175">Coiled coil</keyword>
<evidence type="ECO:0000256" key="1">
    <source>
        <dbReference type="ARBA" id="ARBA00004167"/>
    </source>
</evidence>
<feature type="compositionally biased region" description="Gly residues" evidence="6">
    <location>
        <begin position="188"/>
        <end position="204"/>
    </location>
</feature>
<comment type="subcellular location">
    <subcellularLocation>
        <location evidence="1">Membrane</location>
        <topology evidence="1">Single-pass membrane protein</topology>
    </subcellularLocation>
</comment>
<dbReference type="AlphaFoldDB" id="A0A3B0RKE6"/>
<evidence type="ECO:0000256" key="2">
    <source>
        <dbReference type="ARBA" id="ARBA00022692"/>
    </source>
</evidence>
<evidence type="ECO:0000256" key="7">
    <source>
        <dbReference type="SAM" id="Phobius"/>
    </source>
</evidence>
<name>A0A3B0RKE6_9ZZZZ</name>
<evidence type="ECO:0000313" key="8">
    <source>
        <dbReference type="EMBL" id="VAV83925.1"/>
    </source>
</evidence>
<feature type="transmembrane region" description="Helical" evidence="7">
    <location>
        <begin position="12"/>
        <end position="34"/>
    </location>
</feature>
<gene>
    <name evidence="8" type="ORF">MNBD_DELTA01-1586</name>
</gene>
<feature type="region of interest" description="Disordered" evidence="6">
    <location>
        <begin position="188"/>
        <end position="207"/>
    </location>
</feature>
<keyword evidence="4 7" id="KW-0472">Membrane</keyword>
<accession>A0A3B0RKE6</accession>
<dbReference type="Gene3D" id="3.30.1150.10">
    <property type="match status" value="1"/>
</dbReference>
<keyword evidence="2 7" id="KW-0812">Transmembrane</keyword>
<proteinExistence type="predicted"/>
<feature type="compositionally biased region" description="Basic residues" evidence="6">
    <location>
        <begin position="62"/>
        <end position="73"/>
    </location>
</feature>
<evidence type="ECO:0000256" key="6">
    <source>
        <dbReference type="SAM" id="MobiDB-lite"/>
    </source>
</evidence>
<evidence type="ECO:0000256" key="5">
    <source>
        <dbReference type="SAM" id="Coils"/>
    </source>
</evidence>
<dbReference type="NCBIfam" id="TIGR01352">
    <property type="entry name" value="tonB_Cterm"/>
    <property type="match status" value="1"/>
</dbReference>
<evidence type="ECO:0000256" key="3">
    <source>
        <dbReference type="ARBA" id="ARBA00022989"/>
    </source>
</evidence>